<evidence type="ECO:0000256" key="3">
    <source>
        <dbReference type="ARBA" id="ARBA00022801"/>
    </source>
</evidence>
<keyword evidence="6 8" id="KW-0326">Glycosidase</keyword>
<evidence type="ECO:0000256" key="1">
    <source>
        <dbReference type="ARBA" id="ARBA00000966"/>
    </source>
</evidence>
<dbReference type="InterPro" id="IPR012341">
    <property type="entry name" value="6hp_glycosidase-like_sf"/>
</dbReference>
<dbReference type="InterPro" id="IPR008928">
    <property type="entry name" value="6-hairpin_glycosidase_sf"/>
</dbReference>
<dbReference type="PROSITE" id="PS00592">
    <property type="entry name" value="GH9_2"/>
    <property type="match status" value="1"/>
</dbReference>
<protein>
    <recommendedName>
        <fullName evidence="9">Endoglucanase</fullName>
        <ecNumber evidence="9">3.2.1.4</ecNumber>
    </recommendedName>
</protein>
<dbReference type="InterPro" id="IPR001701">
    <property type="entry name" value="Glyco_hydro_9"/>
</dbReference>
<reference evidence="12" key="1">
    <citation type="journal article" date="2013" name="DNA Res.">
        <title>Development and application of microsatellites in candidate genes related to wood properties in the Chinese white poplar (Populus tomentosa Carr.).</title>
        <authorList>
            <person name="Du Q."/>
            <person name="Gong C."/>
            <person name="Pan W."/>
            <person name="Zhang D."/>
        </authorList>
    </citation>
    <scope>NUCLEOTIDE SEQUENCE</scope>
</reference>
<keyword evidence="10" id="KW-0472">Membrane</keyword>
<comment type="catalytic activity">
    <reaction evidence="1 9">
        <text>Endohydrolysis of (1-&gt;4)-beta-D-glucosidic linkages in cellulose, lichenin and cereal beta-D-glucans.</text>
        <dbReference type="EC" id="3.2.1.4"/>
    </reaction>
</comment>
<sequence length="530" mass="59568">MEAKEVDDTKSNFRWCWYWFLLVSVIAILVVVAGVLAIIEDLKDSKKDSASHHPGPIVKKYADALDIASQFFDVQKCWKVGELQDRVERGFRATRWDCDELGFIERNVLWWGYNEVWISFTATMLSLAILEYGENMKTVKQLEHARDSLKWITDFLINAHPSENVLYMQVGDPELDHQCWERPEAIRGIRPSTQVNTSFPGTEVAAETAAAMASASLVFKKIDSSYSNLLLEHAQQLFSFADAYRGSYSVSIPHVQNCYNSTGYEDELLRAATWLYHASKDLSYLKYVTELNGQQFANWGNPTWFSWDDKHAGTHVLLSRLNIFGSKGMSSEENLDLQMYRKTSEAIMCELLPDSPTATSSRTKGGLAWVSKWNCLQHAMASAFLAVLFSDYMVTTQISTLYCHGKSYSPADMRDLAISQADYILGNNPMKMSYLVGYGSNYPQNVHHRGASIPVDANTTCKDGFTWLDSINPNPNVAVGAVVGGPFLNETYIDSRNNWMQAEPTTYNSALVVSLLSSLVRSSSVVDSFT</sequence>
<evidence type="ECO:0000256" key="7">
    <source>
        <dbReference type="ARBA" id="ARBA00023326"/>
    </source>
</evidence>
<dbReference type="EMBL" id="JX986709">
    <property type="protein sequence ID" value="AFZ78646.1"/>
    <property type="molecule type" value="Genomic_DNA"/>
</dbReference>
<dbReference type="SUPFAM" id="SSF48208">
    <property type="entry name" value="Six-hairpin glycosidases"/>
    <property type="match status" value="1"/>
</dbReference>
<keyword evidence="7 8" id="KW-0624">Polysaccharide degradation</keyword>
<evidence type="ECO:0000256" key="9">
    <source>
        <dbReference type="RuleBase" id="RU361166"/>
    </source>
</evidence>
<evidence type="ECO:0000256" key="5">
    <source>
        <dbReference type="ARBA" id="ARBA00023277"/>
    </source>
</evidence>
<organism evidence="12">
    <name type="scientific">Populus tomentosa</name>
    <name type="common">Chinese white poplar</name>
    <dbReference type="NCBI Taxonomy" id="118781"/>
    <lineage>
        <taxon>Eukaryota</taxon>
        <taxon>Viridiplantae</taxon>
        <taxon>Streptophyta</taxon>
        <taxon>Embryophyta</taxon>
        <taxon>Tracheophyta</taxon>
        <taxon>Spermatophyta</taxon>
        <taxon>Magnoliopsida</taxon>
        <taxon>eudicotyledons</taxon>
        <taxon>Gunneridae</taxon>
        <taxon>Pentapetalae</taxon>
        <taxon>rosids</taxon>
        <taxon>fabids</taxon>
        <taxon>Malpighiales</taxon>
        <taxon>Salicaceae</taxon>
        <taxon>Saliceae</taxon>
        <taxon>Populus</taxon>
    </lineage>
</organism>
<evidence type="ECO:0000259" key="11">
    <source>
        <dbReference type="Pfam" id="PF00759"/>
    </source>
</evidence>
<proteinExistence type="inferred from homology"/>
<name>L0AT00_POPTO</name>
<dbReference type="GO" id="GO:0030245">
    <property type="term" value="P:cellulose catabolic process"/>
    <property type="evidence" value="ECO:0007669"/>
    <property type="project" value="UniProtKB-KW"/>
</dbReference>
<dbReference type="AlphaFoldDB" id="L0AT00"/>
<evidence type="ECO:0000313" key="12">
    <source>
        <dbReference type="EMBL" id="AFZ78646.1"/>
    </source>
</evidence>
<evidence type="ECO:0000256" key="2">
    <source>
        <dbReference type="ARBA" id="ARBA00007072"/>
    </source>
</evidence>
<evidence type="ECO:0000256" key="8">
    <source>
        <dbReference type="PROSITE-ProRule" id="PRU10059"/>
    </source>
</evidence>
<feature type="transmembrane region" description="Helical" evidence="10">
    <location>
        <begin position="17"/>
        <end position="39"/>
    </location>
</feature>
<dbReference type="PANTHER" id="PTHR22298">
    <property type="entry name" value="ENDO-1,4-BETA-GLUCANASE"/>
    <property type="match status" value="1"/>
</dbReference>
<evidence type="ECO:0000256" key="6">
    <source>
        <dbReference type="ARBA" id="ARBA00023295"/>
    </source>
</evidence>
<dbReference type="GO" id="GO:0008810">
    <property type="term" value="F:cellulase activity"/>
    <property type="evidence" value="ECO:0007669"/>
    <property type="project" value="UniProtKB-EC"/>
</dbReference>
<dbReference type="EC" id="3.2.1.4" evidence="9"/>
<keyword evidence="3 8" id="KW-0378">Hydrolase</keyword>
<comment type="similarity">
    <text evidence="2 8 9">Belongs to the glycosyl hydrolase 9 (cellulase E) family.</text>
</comment>
<evidence type="ECO:0000256" key="4">
    <source>
        <dbReference type="ARBA" id="ARBA00023001"/>
    </source>
</evidence>
<dbReference type="Gene3D" id="1.50.10.10">
    <property type="match status" value="1"/>
</dbReference>
<dbReference type="Pfam" id="PF00759">
    <property type="entry name" value="Glyco_hydro_9"/>
    <property type="match status" value="1"/>
</dbReference>
<accession>L0AT00</accession>
<feature type="active site" evidence="8">
    <location>
        <position position="447"/>
    </location>
</feature>
<keyword evidence="10" id="KW-1133">Transmembrane helix</keyword>
<keyword evidence="4 9" id="KW-0136">Cellulose degradation</keyword>
<keyword evidence="5 8" id="KW-0119">Carbohydrate metabolism</keyword>
<evidence type="ECO:0000256" key="10">
    <source>
        <dbReference type="SAM" id="Phobius"/>
    </source>
</evidence>
<dbReference type="InterPro" id="IPR018221">
    <property type="entry name" value="Glyco_hydro_9_His_AS"/>
</dbReference>
<keyword evidence="10" id="KW-0812">Transmembrane</keyword>
<feature type="domain" description="Glycoside hydrolase family 9" evidence="11">
    <location>
        <begin position="117"/>
        <end position="516"/>
    </location>
</feature>